<organism evidence="2 3">
    <name type="scientific">Halorientalis brevis</name>
    <dbReference type="NCBI Taxonomy" id="1126241"/>
    <lineage>
        <taxon>Archaea</taxon>
        <taxon>Methanobacteriati</taxon>
        <taxon>Methanobacteriota</taxon>
        <taxon>Stenosarchaea group</taxon>
        <taxon>Halobacteria</taxon>
        <taxon>Halobacteriales</taxon>
        <taxon>Haloarculaceae</taxon>
        <taxon>Halorientalis</taxon>
    </lineage>
</organism>
<dbReference type="RefSeq" id="WP_247374444.1">
    <property type="nucleotide sequence ID" value="NZ_JALLGV010000001.1"/>
</dbReference>
<evidence type="ECO:0000256" key="1">
    <source>
        <dbReference type="SAM" id="MobiDB-lite"/>
    </source>
</evidence>
<comment type="caution">
    <text evidence="2">The sequence shown here is derived from an EMBL/GenBank/DDBJ whole genome shotgun (WGS) entry which is preliminary data.</text>
</comment>
<dbReference type="InterPro" id="IPR006311">
    <property type="entry name" value="TAT_signal"/>
</dbReference>
<dbReference type="PROSITE" id="PS51318">
    <property type="entry name" value="TAT"/>
    <property type="match status" value="1"/>
</dbReference>
<name>A0ABD6CCW5_9EURY</name>
<evidence type="ECO:0000313" key="2">
    <source>
        <dbReference type="EMBL" id="MFD1587209.1"/>
    </source>
</evidence>
<proteinExistence type="predicted"/>
<gene>
    <name evidence="2" type="ORF">ACFR9U_09455</name>
</gene>
<keyword evidence="3" id="KW-1185">Reference proteome</keyword>
<dbReference type="EMBL" id="JBHUDJ010000003">
    <property type="protein sequence ID" value="MFD1587209.1"/>
    <property type="molecule type" value="Genomic_DNA"/>
</dbReference>
<reference evidence="2 3" key="1">
    <citation type="journal article" date="2019" name="Int. J. Syst. Evol. Microbiol.">
        <title>The Global Catalogue of Microorganisms (GCM) 10K type strain sequencing project: providing services to taxonomists for standard genome sequencing and annotation.</title>
        <authorList>
            <consortium name="The Broad Institute Genomics Platform"/>
            <consortium name="The Broad Institute Genome Sequencing Center for Infectious Disease"/>
            <person name="Wu L."/>
            <person name="Ma J."/>
        </authorList>
    </citation>
    <scope>NUCLEOTIDE SEQUENCE [LARGE SCALE GENOMIC DNA]</scope>
    <source>
        <strain evidence="2 3">CGMCC 1.12125</strain>
    </source>
</reference>
<feature type="region of interest" description="Disordered" evidence="1">
    <location>
        <begin position="177"/>
        <end position="198"/>
    </location>
</feature>
<dbReference type="Proteomes" id="UP001597119">
    <property type="component" value="Unassembled WGS sequence"/>
</dbReference>
<accession>A0ABD6CCW5</accession>
<protein>
    <submittedName>
        <fullName evidence="2">Twin-arginine translocation signal domain-containing protein</fullName>
    </submittedName>
</protein>
<sequence>MTDKNNLLETLTGDSSRRSVLKTGALTTAGLTLTGVGSAAAQDDDVVDGGSDKALMFADEFNPNSRFVITSPVIRWNPNVQEVRDADWSEYNTRMIRYLNTGQRAQFFMAEDAEVPDYDDQAGYVVDAEGDTQQGNPQPEVFSMEQEWAPFGASRLVTVNFSPVGEDEEDSLLEDEDWWLDGDGNGDGGNTTTSGTPQ</sequence>
<evidence type="ECO:0000313" key="3">
    <source>
        <dbReference type="Proteomes" id="UP001597119"/>
    </source>
</evidence>
<dbReference type="AlphaFoldDB" id="A0ABD6CCW5"/>